<reference evidence="2 3" key="1">
    <citation type="submission" date="2019-11" db="EMBL/GenBank/DDBJ databases">
        <title>Draft Genome Sequences of Six Type Strains of the Genus Massilia.</title>
        <authorList>
            <person name="Miess H."/>
            <person name="Frediansyah A."/>
            <person name="Goeker M."/>
            <person name="Gross H."/>
        </authorList>
    </citation>
    <scope>NUCLEOTIDE SEQUENCE [LARGE SCALE GENOMIC DNA]</scope>
    <source>
        <strain evidence="2 3">DSM 17513</strain>
    </source>
</reference>
<protein>
    <submittedName>
        <fullName evidence="2">Uncharacterized protein</fullName>
    </submittedName>
</protein>
<dbReference type="Proteomes" id="UP000431684">
    <property type="component" value="Unassembled WGS sequence"/>
</dbReference>
<feature type="compositionally biased region" description="Basic and acidic residues" evidence="1">
    <location>
        <begin position="35"/>
        <end position="48"/>
    </location>
</feature>
<comment type="caution">
    <text evidence="2">The sequence shown here is derived from an EMBL/GenBank/DDBJ whole genome shotgun (WGS) entry which is preliminary data.</text>
</comment>
<dbReference type="AlphaFoldDB" id="A0A6I3XJC5"/>
<accession>A0A6I3XJC5</accession>
<name>A0A6I3XJC5_9BURK</name>
<keyword evidence="3" id="KW-1185">Reference proteome</keyword>
<evidence type="ECO:0000313" key="3">
    <source>
        <dbReference type="Proteomes" id="UP000431684"/>
    </source>
</evidence>
<evidence type="ECO:0000256" key="1">
    <source>
        <dbReference type="SAM" id="MobiDB-lite"/>
    </source>
</evidence>
<feature type="region of interest" description="Disordered" evidence="1">
    <location>
        <begin position="35"/>
        <end position="101"/>
    </location>
</feature>
<evidence type="ECO:0000313" key="2">
    <source>
        <dbReference type="EMBL" id="MUI11805.1"/>
    </source>
</evidence>
<gene>
    <name evidence="2" type="ORF">GJV26_04800</name>
</gene>
<organism evidence="2 3">
    <name type="scientific">Pseudoduganella dura</name>
    <dbReference type="NCBI Taxonomy" id="321982"/>
    <lineage>
        <taxon>Bacteria</taxon>
        <taxon>Pseudomonadati</taxon>
        <taxon>Pseudomonadota</taxon>
        <taxon>Betaproteobacteria</taxon>
        <taxon>Burkholderiales</taxon>
        <taxon>Oxalobacteraceae</taxon>
        <taxon>Telluria group</taxon>
        <taxon>Pseudoduganella</taxon>
    </lineage>
</organism>
<sequence length="101" mass="11532">MATKSSRKAEICLKSADNPRRVQKICGDVAAQLQEMKEKSQKESEKKAGHFQVVPGSVPSRRERLRQENRKTGKQENRKTGKQENRGTGNRRTRDRYPGPP</sequence>
<dbReference type="EMBL" id="WNWM01000002">
    <property type="protein sequence ID" value="MUI11805.1"/>
    <property type="molecule type" value="Genomic_DNA"/>
</dbReference>
<dbReference type="RefSeq" id="WP_155707833.1">
    <property type="nucleotide sequence ID" value="NZ_BMWU01000003.1"/>
</dbReference>
<feature type="compositionally biased region" description="Basic and acidic residues" evidence="1">
    <location>
        <begin position="60"/>
        <end position="85"/>
    </location>
</feature>
<proteinExistence type="predicted"/>